<protein>
    <recommendedName>
        <fullName evidence="2">AAA+ ATPase domain-containing protein</fullName>
    </recommendedName>
</protein>
<dbReference type="Proteomes" id="UP001575181">
    <property type="component" value="Unassembled WGS sequence"/>
</dbReference>
<evidence type="ECO:0000313" key="4">
    <source>
        <dbReference type="Proteomes" id="UP001575181"/>
    </source>
</evidence>
<dbReference type="Gene3D" id="3.40.50.300">
    <property type="entry name" value="P-loop containing nucleotide triphosphate hydrolases"/>
    <property type="match status" value="1"/>
</dbReference>
<sequence length="558" mass="60508">MPTQLKDQVPYPFVHPDDLLDELSESMLLSAYTHGREPDIDARVASGYEHLFGIPFDPAIVTFSPELDDDPMPGVTLHGPPGHGKSTVMKMAARRAAKAMGMYFKDMDEEVHEAVTKEDFLFAIREMAGQVSAVSFAGIPSKAERNQGAGSSVSYMETLPERVFALMPHAGVGVLVLEDLGNADQRLIPSVLGVVNDRRYGQNKLGDRAWVGITTNLGRADGAVAISRMGTALDNRVEHYYVEDNLDHWVQRYQRWLARSPAGRIGDVGFVGFLRQHEDIFYSMPPKDGGPFPSPRSLEKLAKRLPSLVYRATGGRVEGALDGGELSLVQLQTKASGLIGSDAGFKLASYLHAYLTHAAPLATKLVRSYDTLSAEEVEATHARIRERYGTGTGARESEFGLQLCLAAADQAATAIIRTLPSDGAGERSPEVVEAIRIYTGRIGEATQAIHRTQLWAALRHFVDRLSDQLPAPYLDSRVVVPEVARAMRDGFAPYFRGDQDEFADVISTCADYRAGYHDQIQDVLNELEAEAEATGQGHGAGDGRGRSGGGAHSTGGGS</sequence>
<reference evidence="3 4" key="1">
    <citation type="submission" date="2024-08" db="EMBL/GenBank/DDBJ databases">
        <title>Whole-genome sequencing of halo(alkali)philic microorganisms from hypersaline lakes.</title>
        <authorList>
            <person name="Sorokin D.Y."/>
            <person name="Merkel A.Y."/>
            <person name="Messina E."/>
            <person name="Yakimov M."/>
        </authorList>
    </citation>
    <scope>NUCLEOTIDE SEQUENCE [LARGE SCALE GENOMIC DNA]</scope>
    <source>
        <strain evidence="3 4">Cl-TMA</strain>
    </source>
</reference>
<dbReference type="InterPro" id="IPR027417">
    <property type="entry name" value="P-loop_NTPase"/>
</dbReference>
<comment type="caution">
    <text evidence="3">The sequence shown here is derived from an EMBL/GenBank/DDBJ whole genome shotgun (WGS) entry which is preliminary data.</text>
</comment>
<dbReference type="SUPFAM" id="SSF52540">
    <property type="entry name" value="P-loop containing nucleoside triphosphate hydrolases"/>
    <property type="match status" value="1"/>
</dbReference>
<evidence type="ECO:0000313" key="3">
    <source>
        <dbReference type="EMBL" id="MFA9461260.1"/>
    </source>
</evidence>
<feature type="compositionally biased region" description="Gly residues" evidence="1">
    <location>
        <begin position="536"/>
        <end position="558"/>
    </location>
</feature>
<keyword evidence="4" id="KW-1185">Reference proteome</keyword>
<dbReference type="InterPro" id="IPR003593">
    <property type="entry name" value="AAA+_ATPase"/>
</dbReference>
<organism evidence="3 4">
    <name type="scientific">Thiohalorhabdus methylotrophus</name>
    <dbReference type="NCBI Taxonomy" id="3242694"/>
    <lineage>
        <taxon>Bacteria</taxon>
        <taxon>Pseudomonadati</taxon>
        <taxon>Pseudomonadota</taxon>
        <taxon>Gammaproteobacteria</taxon>
        <taxon>Thiohalorhabdales</taxon>
        <taxon>Thiohalorhabdaceae</taxon>
        <taxon>Thiohalorhabdus</taxon>
    </lineage>
</organism>
<feature type="domain" description="AAA+ ATPase" evidence="2">
    <location>
        <begin position="71"/>
        <end position="243"/>
    </location>
</feature>
<dbReference type="SMART" id="SM00382">
    <property type="entry name" value="AAA"/>
    <property type="match status" value="1"/>
</dbReference>
<evidence type="ECO:0000259" key="2">
    <source>
        <dbReference type="SMART" id="SM00382"/>
    </source>
</evidence>
<gene>
    <name evidence="3" type="ORF">ACERLL_10520</name>
</gene>
<dbReference type="EMBL" id="JBGUAW010000006">
    <property type="protein sequence ID" value="MFA9461260.1"/>
    <property type="molecule type" value="Genomic_DNA"/>
</dbReference>
<name>A0ABV4TVA6_9GAMM</name>
<proteinExistence type="predicted"/>
<dbReference type="RefSeq" id="WP_373656045.1">
    <property type="nucleotide sequence ID" value="NZ_JBGUAW010000006.1"/>
</dbReference>
<accession>A0ABV4TVA6</accession>
<evidence type="ECO:0000256" key="1">
    <source>
        <dbReference type="SAM" id="MobiDB-lite"/>
    </source>
</evidence>
<feature type="region of interest" description="Disordered" evidence="1">
    <location>
        <begin position="530"/>
        <end position="558"/>
    </location>
</feature>